<evidence type="ECO:0000313" key="2">
    <source>
        <dbReference type="Proteomes" id="UP001139516"/>
    </source>
</evidence>
<sequence length="202" mass="22905">MTIPEKITNLTSDMVLGYFETLKSCFYVKMGVLYWFQSGDIGKHRDLSSVASILAQEFNDDLAAKVLNSITSEVVENFKEDAVTALMLSAWTVFEQVIKDLTVPDYATQPNLLQADYHNGILGLTQLERKEIDLFYHMRNAIAHYNGAYHAYRTVDTTYKGQHFKSDGHIGEKIVISPRLAMNIANDLEKYAMKAWSHVGRS</sequence>
<comment type="caution">
    <text evidence="1">The sequence shown here is derived from an EMBL/GenBank/DDBJ whole genome shotgun (WGS) entry which is preliminary data.</text>
</comment>
<dbReference type="AlphaFoldDB" id="A0A9X1Y8S7"/>
<keyword evidence="2" id="KW-1185">Reference proteome</keyword>
<accession>A0A9X1Y8S7</accession>
<dbReference type="RefSeq" id="WP_248667729.1">
    <property type="nucleotide sequence ID" value="NZ_JALPRX010000062.1"/>
</dbReference>
<dbReference type="Proteomes" id="UP001139516">
    <property type="component" value="Unassembled WGS sequence"/>
</dbReference>
<protein>
    <submittedName>
        <fullName evidence="1">Uncharacterized protein</fullName>
    </submittedName>
</protein>
<gene>
    <name evidence="1" type="ORF">M0638_14600</name>
</gene>
<evidence type="ECO:0000313" key="1">
    <source>
        <dbReference type="EMBL" id="MCK8785613.1"/>
    </source>
</evidence>
<organism evidence="1 2">
    <name type="scientific">Roseomonas acroporae</name>
    <dbReference type="NCBI Taxonomy" id="2937791"/>
    <lineage>
        <taxon>Bacteria</taxon>
        <taxon>Pseudomonadati</taxon>
        <taxon>Pseudomonadota</taxon>
        <taxon>Alphaproteobacteria</taxon>
        <taxon>Acetobacterales</taxon>
        <taxon>Roseomonadaceae</taxon>
        <taxon>Roseomonas</taxon>
    </lineage>
</organism>
<proteinExistence type="predicted"/>
<dbReference type="EMBL" id="JALPRX010000062">
    <property type="protein sequence ID" value="MCK8785613.1"/>
    <property type="molecule type" value="Genomic_DNA"/>
</dbReference>
<name>A0A9X1Y8S7_9PROT</name>
<reference evidence="1" key="1">
    <citation type="submission" date="2022-04" db="EMBL/GenBank/DDBJ databases">
        <title>Roseomonas acroporae sp. nov., isolated from coral Acropora digitifera.</title>
        <authorList>
            <person name="Sun H."/>
        </authorList>
    </citation>
    <scope>NUCLEOTIDE SEQUENCE</scope>
    <source>
        <strain evidence="1">NAR14</strain>
    </source>
</reference>